<reference evidence="7" key="1">
    <citation type="journal article" date="2014" name="Front. Microbiol.">
        <title>High frequency of phylogenetically diverse reductive dehalogenase-homologous genes in deep subseafloor sedimentary metagenomes.</title>
        <authorList>
            <person name="Kawai M."/>
            <person name="Futagami T."/>
            <person name="Toyoda A."/>
            <person name="Takaki Y."/>
            <person name="Nishi S."/>
            <person name="Hori S."/>
            <person name="Arai W."/>
            <person name="Tsubouchi T."/>
            <person name="Morono Y."/>
            <person name="Uchiyama I."/>
            <person name="Ito T."/>
            <person name="Fujiyama A."/>
            <person name="Inagaki F."/>
            <person name="Takami H."/>
        </authorList>
    </citation>
    <scope>NUCLEOTIDE SEQUENCE</scope>
    <source>
        <strain evidence="7">Expedition CK06-06</strain>
    </source>
</reference>
<sequence>MFLFYKYNLIGRRSLAIGQSIEATVLSGINTDNIIILNHALSGFVASIGALLFISKMGSAAPVTGKDWLMISFAVAIIGGTTLSGGSISVFGIFIGAAIFMM</sequence>
<dbReference type="PANTHER" id="PTHR32196">
    <property type="entry name" value="ABC TRANSPORTER PERMEASE PROTEIN YPHD-RELATED-RELATED"/>
    <property type="match status" value="1"/>
</dbReference>
<keyword evidence="5 6" id="KW-0472">Membrane</keyword>
<feature type="transmembrane region" description="Helical" evidence="6">
    <location>
        <begin position="67"/>
        <end position="100"/>
    </location>
</feature>
<protein>
    <submittedName>
        <fullName evidence="7">Uncharacterized protein</fullName>
    </submittedName>
</protein>
<comment type="subcellular location">
    <subcellularLocation>
        <location evidence="1">Cell membrane</location>
        <topology evidence="1">Multi-pass membrane protein</topology>
    </subcellularLocation>
</comment>
<dbReference type="GO" id="GO:0022857">
    <property type="term" value="F:transmembrane transporter activity"/>
    <property type="evidence" value="ECO:0007669"/>
    <property type="project" value="InterPro"/>
</dbReference>
<evidence type="ECO:0000256" key="6">
    <source>
        <dbReference type="SAM" id="Phobius"/>
    </source>
</evidence>
<evidence type="ECO:0000256" key="2">
    <source>
        <dbReference type="ARBA" id="ARBA00022475"/>
    </source>
</evidence>
<proteinExistence type="predicted"/>
<keyword evidence="2" id="KW-1003">Cell membrane</keyword>
<feature type="non-terminal residue" evidence="7">
    <location>
        <position position="102"/>
    </location>
</feature>
<dbReference type="EMBL" id="BARU01006381">
    <property type="protein sequence ID" value="GAH47017.1"/>
    <property type="molecule type" value="Genomic_DNA"/>
</dbReference>
<evidence type="ECO:0000256" key="3">
    <source>
        <dbReference type="ARBA" id="ARBA00022692"/>
    </source>
</evidence>
<evidence type="ECO:0000313" key="7">
    <source>
        <dbReference type="EMBL" id="GAH47017.1"/>
    </source>
</evidence>
<keyword evidence="3 6" id="KW-0812">Transmembrane</keyword>
<evidence type="ECO:0000256" key="4">
    <source>
        <dbReference type="ARBA" id="ARBA00022989"/>
    </source>
</evidence>
<evidence type="ECO:0000256" key="5">
    <source>
        <dbReference type="ARBA" id="ARBA00023136"/>
    </source>
</evidence>
<dbReference type="GO" id="GO:0005886">
    <property type="term" value="C:plasma membrane"/>
    <property type="evidence" value="ECO:0007669"/>
    <property type="project" value="UniProtKB-SubCell"/>
</dbReference>
<dbReference type="AlphaFoldDB" id="X1FPX7"/>
<comment type="caution">
    <text evidence="7">The sequence shown here is derived from an EMBL/GenBank/DDBJ whole genome shotgun (WGS) entry which is preliminary data.</text>
</comment>
<gene>
    <name evidence="7" type="ORF">S03H2_12547</name>
</gene>
<evidence type="ECO:0000256" key="1">
    <source>
        <dbReference type="ARBA" id="ARBA00004651"/>
    </source>
</evidence>
<keyword evidence="4 6" id="KW-1133">Transmembrane helix</keyword>
<accession>X1FPX7</accession>
<feature type="transmembrane region" description="Helical" evidence="6">
    <location>
        <begin position="34"/>
        <end position="55"/>
    </location>
</feature>
<dbReference type="Pfam" id="PF02653">
    <property type="entry name" value="BPD_transp_2"/>
    <property type="match status" value="1"/>
</dbReference>
<organism evidence="7">
    <name type="scientific">marine sediment metagenome</name>
    <dbReference type="NCBI Taxonomy" id="412755"/>
    <lineage>
        <taxon>unclassified sequences</taxon>
        <taxon>metagenomes</taxon>
        <taxon>ecological metagenomes</taxon>
    </lineage>
</organism>
<name>X1FPX7_9ZZZZ</name>
<dbReference type="PANTHER" id="PTHR32196:SF15">
    <property type="entry name" value="SUGAR ABC TRANSPORTER PERMEASE PROTEIN"/>
    <property type="match status" value="1"/>
</dbReference>
<dbReference type="InterPro" id="IPR001851">
    <property type="entry name" value="ABC_transp_permease"/>
</dbReference>